<comment type="caution">
    <text evidence="2">The sequence shown here is derived from an EMBL/GenBank/DDBJ whole genome shotgun (WGS) entry which is preliminary data.</text>
</comment>
<sequence length="742" mass="84769">MSEEKKMIVRDLGFSGLMHIPSLKVHHQVLRELANNFKLGENRLEIGYGSFKISPKTIKIIGDLFPQKINYKKLSEDDKEIFRRFEGKTLKNLTDEMMDIGVGNEQDRLMFKRIFILYIQMTFFLPTTINKISPVHLAPIFEIDTITKRNWGGHVLSFIIKGITDYKEKKKKAIDGCLFAVTIIYFHLSKNKDKKRAERPPKPWIVNWSKEQLVERMRAEIEENMASSTSSSETETTDSDSSTSESETQEDSEDSPRKQPSKKGKKTQFKKKKVVVEHSSPEEDQSYHGYSTLSEIGSEDLDELLRENNKNYAAHGEKEANLRLTEGHYVSSETIPDINLGSDDPSSQGHTEQSSINRPVEIMLSLVEESASEPADSNMMVVRKETPSEGLAIILIQVCLPVSQTTTVPEFEETPETEYEPTRLLQIEGTTKSTPEPPNNLKKAHPHFPQLHLKCNNPAPEDAAALIMMERTASYVPKKDLLPSFSLGFTDSSQEETTTQEGASTQYEHVAKTSKTPKPLEQLEDLVHKIASGRIPKESGAESFEKFETPVRPNLNITDMKQKCYHWAIRVKSYSNGRTDEFDDICRLQAQDIYTLSKFYLASLAPKTHIEAEIVSAMCFIVNQQNIQRFREEVYCLSPDIVNMALANHPEGVFLQPKNNKPFRVEDYPMFIPFLDLQKLKSHRYDEVDHFRVEYASRILFHNMNLEKHEAIRRSNTIRLSKPSSLLLSSYCQIDSQDVDTA</sequence>
<name>A0A445E0C9_ARAHY</name>
<feature type="compositionally biased region" description="Low complexity" evidence="1">
    <location>
        <begin position="227"/>
        <end position="246"/>
    </location>
</feature>
<feature type="region of interest" description="Disordered" evidence="1">
    <location>
        <begin position="222"/>
        <end position="289"/>
    </location>
</feature>
<feature type="compositionally biased region" description="Basic residues" evidence="1">
    <location>
        <begin position="259"/>
        <end position="273"/>
    </location>
</feature>
<feature type="compositionally biased region" description="Polar residues" evidence="1">
    <location>
        <begin position="344"/>
        <end position="356"/>
    </location>
</feature>
<protein>
    <recommendedName>
        <fullName evidence="4">Aminotransferase-like plant mobile domain-containing protein</fullName>
    </recommendedName>
</protein>
<feature type="compositionally biased region" description="Low complexity" evidence="1">
    <location>
        <begin position="492"/>
        <end position="506"/>
    </location>
</feature>
<keyword evidence="3" id="KW-1185">Reference proteome</keyword>
<dbReference type="Proteomes" id="UP000289738">
    <property type="component" value="Chromosome A03"/>
</dbReference>
<proteinExistence type="predicted"/>
<dbReference type="AlphaFoldDB" id="A0A445E0C9"/>
<evidence type="ECO:0000313" key="3">
    <source>
        <dbReference type="Proteomes" id="UP000289738"/>
    </source>
</evidence>
<accession>A0A445E0C9</accession>
<evidence type="ECO:0000313" key="2">
    <source>
        <dbReference type="EMBL" id="RYR68877.1"/>
    </source>
</evidence>
<dbReference type="PANTHER" id="PTHR34835:SF34">
    <property type="entry name" value="OS08G0555500 PROTEIN"/>
    <property type="match status" value="1"/>
</dbReference>
<evidence type="ECO:0008006" key="4">
    <source>
        <dbReference type="Google" id="ProtNLM"/>
    </source>
</evidence>
<dbReference type="PANTHER" id="PTHR34835">
    <property type="entry name" value="OS07G0283600 PROTEIN-RELATED"/>
    <property type="match status" value="1"/>
</dbReference>
<reference evidence="2 3" key="1">
    <citation type="submission" date="2019-01" db="EMBL/GenBank/DDBJ databases">
        <title>Sequencing of cultivated peanut Arachis hypogaea provides insights into genome evolution and oil improvement.</title>
        <authorList>
            <person name="Chen X."/>
        </authorList>
    </citation>
    <scope>NUCLEOTIDE SEQUENCE [LARGE SCALE GENOMIC DNA]</scope>
    <source>
        <strain evidence="3">cv. Fuhuasheng</strain>
        <tissue evidence="2">Leaves</tissue>
    </source>
</reference>
<feature type="region of interest" description="Disordered" evidence="1">
    <location>
        <begin position="492"/>
        <end position="514"/>
    </location>
</feature>
<dbReference type="EMBL" id="SDMP01000003">
    <property type="protein sequence ID" value="RYR68877.1"/>
    <property type="molecule type" value="Genomic_DNA"/>
</dbReference>
<organism evidence="2 3">
    <name type="scientific">Arachis hypogaea</name>
    <name type="common">Peanut</name>
    <dbReference type="NCBI Taxonomy" id="3818"/>
    <lineage>
        <taxon>Eukaryota</taxon>
        <taxon>Viridiplantae</taxon>
        <taxon>Streptophyta</taxon>
        <taxon>Embryophyta</taxon>
        <taxon>Tracheophyta</taxon>
        <taxon>Spermatophyta</taxon>
        <taxon>Magnoliopsida</taxon>
        <taxon>eudicotyledons</taxon>
        <taxon>Gunneridae</taxon>
        <taxon>Pentapetalae</taxon>
        <taxon>rosids</taxon>
        <taxon>fabids</taxon>
        <taxon>Fabales</taxon>
        <taxon>Fabaceae</taxon>
        <taxon>Papilionoideae</taxon>
        <taxon>50 kb inversion clade</taxon>
        <taxon>dalbergioids sensu lato</taxon>
        <taxon>Dalbergieae</taxon>
        <taxon>Pterocarpus clade</taxon>
        <taxon>Arachis</taxon>
    </lineage>
</organism>
<gene>
    <name evidence="2" type="ORF">Ahy_A03g015371</name>
</gene>
<feature type="region of interest" description="Disordered" evidence="1">
    <location>
        <begin position="335"/>
        <end position="356"/>
    </location>
</feature>
<evidence type="ECO:0000256" key="1">
    <source>
        <dbReference type="SAM" id="MobiDB-lite"/>
    </source>
</evidence>